<feature type="region of interest" description="Disordered" evidence="7">
    <location>
        <begin position="573"/>
        <end position="621"/>
    </location>
</feature>
<dbReference type="WBParaSite" id="HCON_00068760-00001">
    <property type="protein sequence ID" value="HCON_00068760-00001"/>
    <property type="gene ID" value="HCON_00068760"/>
</dbReference>
<keyword evidence="5" id="KW-0460">Magnesium</keyword>
<protein>
    <submittedName>
        <fullName evidence="10">RNA uridylyltransferase</fullName>
    </submittedName>
</protein>
<evidence type="ECO:0000259" key="8">
    <source>
        <dbReference type="PROSITE" id="PS00028"/>
    </source>
</evidence>
<feature type="compositionally biased region" description="Basic residues" evidence="7">
    <location>
        <begin position="1020"/>
        <end position="1030"/>
    </location>
</feature>
<dbReference type="Pfam" id="PF22600">
    <property type="entry name" value="MTPAP-like_central"/>
    <property type="match status" value="2"/>
</dbReference>
<sequence length="1860" mass="212784">MDRAKYFQRNRCRNEDRTAGGVLLQQSLSRVQGGHMVNSRPFMNAAMVVRNLTPQVVHRIDENCKPNENACYSFSDFPIEMDDTSFNIMGRYSVALLHVYRFNMIFIRVKWMGVQSSPMCAMISFESTENEIRLAVEESAGYLERYDHLVRSGGRYPVSKCSLKYLESHHILALEKTHENFPDAIYWCSLCDFHMSNIQHVRTHFDTHQHFPEEQRINERKELLERMPKMSDNQLKAINALISELLHDKSENGRGPLWEQHMEVSKNISDLLSRHVFEKLGVTGQVAVYGSVIAKTCTESSDLNIDIDVPSVDCSDAVETMKSVADLLKTAPGASDVQFSTEVPMSIKLTVSGVRVRISWRCENGLKFGKLLSVYTAIRPQFASLCRVVRKWAEVSGIYSVDRRQGGLTSYGFDLMVLYFLLQKNLLPCLHEMCSSTSQEKKSEPSIEDFYENRESYEGDVDVIIKKIGVLEKPWDLAELYVEFLCFYASRIHQNEIVQVYTAKQVSKDRSRWNKKLLQISDPFRTDNVVTFTKAYQVYFFNCFLKSFLYFAIPQTINGPLLDVTLYQKMGESPRKKKSKRRKTVDTAKSDKKEESKTPSTTANPKQCIESNASTSTHLATDIDEEEYTAAADELVEEEQKTEKIRQQIIEDMMPMPRPFSVVLDARRSNGHQDAMGMESGHQHQPSNIPANLFLNVACLSGLNLCCDSPNNVMTQLVAIAEATEATKNAITGCSLVDLDESLCGAYLLPDGDAFIVPKRSACGFFVASEWVNRVVDVVRLKRGLSEITIRLMSNHCLKVLQCLQLCGCYPIRRLQERIVDLKAFPDTSVLVMFGFNGNNEMIAKDEVELEEQCEALGLTLWKGFFGQGLEQSKNMIASFPSDEFAEIDEVSLEVLENLPMSSRMDLVNVALKGNRFRLSPEALEMKKSGTAKEIAINRLAKNMEQTDRKRERKVKRAERRRREKEQAKMVLQHLMASDEFVAENGKVLTTEGKPPRPDSQEDEVGENAIGPNTIEAQVKKKRRNRRRKPQSVENDVEVVMEKLISHVSEASLGTEGEVVERGFQGNKPRGVENDVEVVIEKLVSDVSKISSVAEGEAVKDDGHRYKPYPLENDVEVVIEKLISDVLKVSLVNEEQAVKNDSHQTTSETSATSDSCNVTMNAKESQEETSTVHDIRLKDLTPENVEIDDYMVYSRRTMKRIRDRNPIRIPENLYKILKSGCLAARDFKERDKELDALLKIRREKILHEQKRERLRAQIKKAGEEEGEGDKVQKDLEEYNPFDEVTCGYTEEDWIVIVDEESASNHAEIDANNDDSIDERVGNIENVEAVESNEVPETRDAEGKKLKPHICYENFFITVKDFDPQSLKEKIDDLTVDRFCYSFDDSQNFNNGYKPDIVCATCESSDHWSDVCPMMIVPKVEELHIEKALYEWMELDRVIIGGYDRTRVRKSRINEVGDFVDRLRIHLQNELKRPVRLNIFGSLLSGFGVANSDVDLCFRFQSDEQPLDIDGVEIVRQIAQHLQQMMEVDNVYAITGAKVPIVKFNWTRLGVEGDISYYNVLALSNTEMLKQYCSWDCRVAPLGVWIKRWAKSCDIGDASRGSLSSYAFIILLLHYLQNCEPPVLPRLQEDFRDGSIQPVVVDNCDVYFHREVIPDWSKNRQSVGELFVGFLDYYARFDFGTQVVQIRRKKPLLKMEKDWNRSLCIEDPFDLCHNLGSGVSRKMFVFIVRNIHNSRKLFMLSDVRRAFLEGRKVATDHEMPLRFSDEYAVVLLRKCQMGPAPTDRQCRICHRIGHFAEACQKSANGQRAPRRSELWTKRTAISHTTTPRSGYVFGTRINANQGDRVFYRRNERPPRGMRSFE</sequence>
<comment type="cofactor">
    <cofactor evidence="1">
        <name>Mn(2+)</name>
        <dbReference type="ChEBI" id="CHEBI:29035"/>
    </cofactor>
</comment>
<dbReference type="Gene3D" id="3.30.460.10">
    <property type="entry name" value="Beta Polymerase, domain 2"/>
    <property type="match status" value="2"/>
</dbReference>
<dbReference type="PANTHER" id="PTHR12271:SF66">
    <property type="entry name" value="TERMINAL URIDYLYLTRANSFERASE TAILOR"/>
    <property type="match status" value="1"/>
</dbReference>
<feature type="compositionally biased region" description="Polar residues" evidence="7">
    <location>
        <begin position="598"/>
        <end position="619"/>
    </location>
</feature>
<dbReference type="GO" id="GO:1990817">
    <property type="term" value="F:poly(A) RNA polymerase activity"/>
    <property type="evidence" value="ECO:0007669"/>
    <property type="project" value="UniProtKB-ARBA"/>
</dbReference>
<evidence type="ECO:0000256" key="6">
    <source>
        <dbReference type="SAM" id="Coils"/>
    </source>
</evidence>
<dbReference type="SUPFAM" id="SSF81301">
    <property type="entry name" value="Nucleotidyltransferase"/>
    <property type="match status" value="2"/>
</dbReference>
<dbReference type="PROSITE" id="PS00028">
    <property type="entry name" value="ZINC_FINGER_C2H2_1"/>
    <property type="match status" value="1"/>
</dbReference>
<feature type="coiled-coil region" evidence="6">
    <location>
        <begin position="1237"/>
        <end position="1264"/>
    </location>
</feature>
<keyword evidence="6" id="KW-0175">Coiled coil</keyword>
<dbReference type="InterPro" id="IPR002058">
    <property type="entry name" value="PAP_assoc"/>
</dbReference>
<dbReference type="GO" id="GO:0050265">
    <property type="term" value="F:RNA uridylyltransferase activity"/>
    <property type="evidence" value="ECO:0007669"/>
    <property type="project" value="TreeGrafter"/>
</dbReference>
<organism evidence="9 10">
    <name type="scientific">Haemonchus contortus</name>
    <name type="common">Barber pole worm</name>
    <dbReference type="NCBI Taxonomy" id="6289"/>
    <lineage>
        <taxon>Eukaryota</taxon>
        <taxon>Metazoa</taxon>
        <taxon>Ecdysozoa</taxon>
        <taxon>Nematoda</taxon>
        <taxon>Chromadorea</taxon>
        <taxon>Rhabditida</taxon>
        <taxon>Rhabditina</taxon>
        <taxon>Rhabditomorpha</taxon>
        <taxon>Strongyloidea</taxon>
        <taxon>Trichostrongylidae</taxon>
        <taxon>Haemonchus</taxon>
    </lineage>
</organism>
<feature type="compositionally biased region" description="Basic residues" evidence="7">
    <location>
        <begin position="951"/>
        <end position="963"/>
    </location>
</feature>
<dbReference type="GO" id="GO:0003676">
    <property type="term" value="F:nucleic acid binding"/>
    <property type="evidence" value="ECO:0007669"/>
    <property type="project" value="InterPro"/>
</dbReference>
<evidence type="ECO:0000313" key="10">
    <source>
        <dbReference type="WBParaSite" id="HCON_00068760-00001"/>
    </source>
</evidence>
<dbReference type="SUPFAM" id="SSF81631">
    <property type="entry name" value="PAP/OAS1 substrate-binding domain"/>
    <property type="match status" value="2"/>
</dbReference>
<name>A0A7I5E8M3_HAECO</name>
<dbReference type="GO" id="GO:0031123">
    <property type="term" value="P:RNA 3'-end processing"/>
    <property type="evidence" value="ECO:0007669"/>
    <property type="project" value="TreeGrafter"/>
</dbReference>
<dbReference type="InterPro" id="IPR043519">
    <property type="entry name" value="NT_sf"/>
</dbReference>
<keyword evidence="9" id="KW-1185">Reference proteome</keyword>
<feature type="compositionally biased region" description="Basic and acidic residues" evidence="7">
    <location>
        <begin position="584"/>
        <end position="597"/>
    </location>
</feature>
<proteinExistence type="predicted"/>
<feature type="region of interest" description="Disordered" evidence="7">
    <location>
        <begin position="989"/>
        <end position="1034"/>
    </location>
</feature>
<dbReference type="InterPro" id="IPR013087">
    <property type="entry name" value="Znf_C2H2_type"/>
</dbReference>
<reference evidence="10" key="1">
    <citation type="submission" date="2020-12" db="UniProtKB">
        <authorList>
            <consortium name="WormBaseParasite"/>
        </authorList>
    </citation>
    <scope>IDENTIFICATION</scope>
    <source>
        <strain evidence="10">MHco3</strain>
    </source>
</reference>
<feature type="region of interest" description="Disordered" evidence="7">
    <location>
        <begin position="943"/>
        <end position="967"/>
    </location>
</feature>
<feature type="domain" description="C2H2-type" evidence="8">
    <location>
        <begin position="188"/>
        <end position="210"/>
    </location>
</feature>
<evidence type="ECO:0000256" key="2">
    <source>
        <dbReference type="ARBA" id="ARBA00001946"/>
    </source>
</evidence>
<dbReference type="PANTHER" id="PTHR12271">
    <property type="entry name" value="POLY A POLYMERASE CID PAP -RELATED"/>
    <property type="match status" value="1"/>
</dbReference>
<dbReference type="Proteomes" id="UP000025227">
    <property type="component" value="Unplaced"/>
</dbReference>
<evidence type="ECO:0000256" key="7">
    <source>
        <dbReference type="SAM" id="MobiDB-lite"/>
    </source>
</evidence>
<keyword evidence="4" id="KW-0479">Metal-binding</keyword>
<evidence type="ECO:0000256" key="4">
    <source>
        <dbReference type="ARBA" id="ARBA00022723"/>
    </source>
</evidence>
<keyword evidence="3" id="KW-0808">Transferase</keyword>
<dbReference type="InterPro" id="IPR054708">
    <property type="entry name" value="MTPAP-like_central"/>
</dbReference>
<dbReference type="InterPro" id="IPR001878">
    <property type="entry name" value="Znf_CCHC"/>
</dbReference>
<dbReference type="GO" id="GO:0008270">
    <property type="term" value="F:zinc ion binding"/>
    <property type="evidence" value="ECO:0007669"/>
    <property type="project" value="InterPro"/>
</dbReference>
<comment type="cofactor">
    <cofactor evidence="2">
        <name>Mg(2+)</name>
        <dbReference type="ChEBI" id="CHEBI:18420"/>
    </cofactor>
</comment>
<dbReference type="SMART" id="SM00343">
    <property type="entry name" value="ZnF_C2HC"/>
    <property type="match status" value="2"/>
</dbReference>
<evidence type="ECO:0000256" key="1">
    <source>
        <dbReference type="ARBA" id="ARBA00001936"/>
    </source>
</evidence>
<dbReference type="Gene3D" id="1.10.1410.10">
    <property type="match status" value="2"/>
</dbReference>
<accession>A0A7I5E8M3</accession>
<dbReference type="Pfam" id="PF03828">
    <property type="entry name" value="PAP_assoc"/>
    <property type="match status" value="1"/>
</dbReference>
<evidence type="ECO:0000256" key="3">
    <source>
        <dbReference type="ARBA" id="ARBA00022679"/>
    </source>
</evidence>
<evidence type="ECO:0000313" key="9">
    <source>
        <dbReference type="Proteomes" id="UP000025227"/>
    </source>
</evidence>
<dbReference type="OrthoDB" id="407432at2759"/>
<evidence type="ECO:0000256" key="5">
    <source>
        <dbReference type="ARBA" id="ARBA00022842"/>
    </source>
</evidence>
<dbReference type="CDD" id="cd05402">
    <property type="entry name" value="NT_PAP_TUTase"/>
    <property type="match status" value="1"/>
</dbReference>